<dbReference type="EMBL" id="FOYD01000001">
    <property type="protein sequence ID" value="SFQ58871.1"/>
    <property type="molecule type" value="Genomic_DNA"/>
</dbReference>
<dbReference type="RefSeq" id="WP_090536185.1">
    <property type="nucleotide sequence ID" value="NZ_FOYD01000001.1"/>
</dbReference>
<evidence type="ECO:0000313" key="2">
    <source>
        <dbReference type="EMBL" id="SFQ58871.1"/>
    </source>
</evidence>
<reference evidence="2 3" key="1">
    <citation type="submission" date="2016-10" db="EMBL/GenBank/DDBJ databases">
        <authorList>
            <person name="de Groot N.N."/>
        </authorList>
    </citation>
    <scope>NUCLEOTIDE SEQUENCE [LARGE SCALE GENOMIC DNA]</scope>
    <source>
        <strain evidence="2 3">JCM 18415</strain>
    </source>
</reference>
<gene>
    <name evidence="2" type="ORF">SAMN05216578_101252</name>
</gene>
<dbReference type="STRING" id="1002526.SAMN05216578_101252"/>
<dbReference type="Proteomes" id="UP000242815">
    <property type="component" value="Unassembled WGS sequence"/>
</dbReference>
<evidence type="ECO:0000313" key="3">
    <source>
        <dbReference type="Proteomes" id="UP000242815"/>
    </source>
</evidence>
<feature type="compositionally biased region" description="Low complexity" evidence="1">
    <location>
        <begin position="8"/>
        <end position="21"/>
    </location>
</feature>
<sequence length="97" mass="10445">MRLDGFHPSPLLPRAPRQAAAVEKPAIQPAPVQEAQVRAVQTRVVERSAAAGEYIPARQGSPLPASGPASQALNRYLDMSRLSDADDQLSSRIDLFV</sequence>
<dbReference type="AlphaFoldDB" id="A0A1I5ZR11"/>
<dbReference type="OrthoDB" id="6895276at2"/>
<protein>
    <submittedName>
        <fullName evidence="2">Uncharacterized protein</fullName>
    </submittedName>
</protein>
<evidence type="ECO:0000256" key="1">
    <source>
        <dbReference type="SAM" id="MobiDB-lite"/>
    </source>
</evidence>
<organism evidence="2 3">
    <name type="scientific">Halopseudomonas formosensis</name>
    <dbReference type="NCBI Taxonomy" id="1002526"/>
    <lineage>
        <taxon>Bacteria</taxon>
        <taxon>Pseudomonadati</taxon>
        <taxon>Pseudomonadota</taxon>
        <taxon>Gammaproteobacteria</taxon>
        <taxon>Pseudomonadales</taxon>
        <taxon>Pseudomonadaceae</taxon>
        <taxon>Halopseudomonas</taxon>
    </lineage>
</organism>
<name>A0A1I5ZR11_9GAMM</name>
<proteinExistence type="predicted"/>
<feature type="region of interest" description="Disordered" evidence="1">
    <location>
        <begin position="1"/>
        <end position="27"/>
    </location>
</feature>
<accession>A0A1I5ZR11</accession>